<gene>
    <name evidence="9" type="ORF">V1264_007334</name>
</gene>
<feature type="compositionally biased region" description="Acidic residues" evidence="5">
    <location>
        <begin position="43"/>
        <end position="56"/>
    </location>
</feature>
<feature type="compositionally biased region" description="Basic residues" evidence="5">
    <location>
        <begin position="29"/>
        <end position="38"/>
    </location>
</feature>
<feature type="region of interest" description="Disordered" evidence="5">
    <location>
        <begin position="599"/>
        <end position="638"/>
    </location>
</feature>
<feature type="domain" description="C3H1-type" evidence="6">
    <location>
        <begin position="379"/>
        <end position="401"/>
    </location>
</feature>
<evidence type="ECO:0008006" key="11">
    <source>
        <dbReference type="Google" id="ProtNLM"/>
    </source>
</evidence>
<dbReference type="GO" id="GO:0003950">
    <property type="term" value="F:NAD+ poly-ADP-ribosyltransferase activity"/>
    <property type="evidence" value="ECO:0007669"/>
    <property type="project" value="InterPro"/>
</dbReference>
<feature type="compositionally biased region" description="Low complexity" evidence="5">
    <location>
        <begin position="693"/>
        <end position="702"/>
    </location>
</feature>
<dbReference type="PROSITE" id="PS50103">
    <property type="entry name" value="ZF_C3H1"/>
    <property type="match status" value="2"/>
</dbReference>
<feature type="region of interest" description="Disordered" evidence="5">
    <location>
        <begin position="655"/>
        <end position="728"/>
    </location>
</feature>
<evidence type="ECO:0000256" key="5">
    <source>
        <dbReference type="SAM" id="MobiDB-lite"/>
    </source>
</evidence>
<evidence type="ECO:0000259" key="7">
    <source>
        <dbReference type="PROSITE" id="PS50918"/>
    </source>
</evidence>
<dbReference type="EMBL" id="JBAMIC010000019">
    <property type="protein sequence ID" value="KAK7093615.1"/>
    <property type="molecule type" value="Genomic_DNA"/>
</dbReference>
<keyword evidence="4" id="KW-0862">Zinc</keyword>
<proteinExistence type="inferred from homology"/>
<evidence type="ECO:0000259" key="6">
    <source>
        <dbReference type="PROSITE" id="PS50103"/>
    </source>
</evidence>
<dbReference type="Proteomes" id="UP001374579">
    <property type="component" value="Unassembled WGS sequence"/>
</dbReference>
<feature type="compositionally biased region" description="Polar residues" evidence="5">
    <location>
        <begin position="218"/>
        <end position="242"/>
    </location>
</feature>
<protein>
    <recommendedName>
        <fullName evidence="11">Poly [ADP-ribose] polymerase</fullName>
    </recommendedName>
</protein>
<feature type="compositionally biased region" description="Low complexity" evidence="5">
    <location>
        <begin position="157"/>
        <end position="168"/>
    </location>
</feature>
<reference evidence="9 10" key="1">
    <citation type="submission" date="2024-02" db="EMBL/GenBank/DDBJ databases">
        <title>Chromosome-scale genome assembly of the rough periwinkle Littorina saxatilis.</title>
        <authorList>
            <person name="De Jode A."/>
            <person name="Faria R."/>
            <person name="Formenti G."/>
            <person name="Sims Y."/>
            <person name="Smith T.P."/>
            <person name="Tracey A."/>
            <person name="Wood J.M.D."/>
            <person name="Zagrodzka Z.B."/>
            <person name="Johannesson K."/>
            <person name="Butlin R.K."/>
            <person name="Leder E.H."/>
        </authorList>
    </citation>
    <scope>NUCLEOTIDE SEQUENCE [LARGE SCALE GENOMIC DNA]</scope>
    <source>
        <strain evidence="9">Snail1</strain>
        <tissue evidence="9">Muscle</tissue>
    </source>
</reference>
<keyword evidence="4" id="KW-0479">Metal-binding</keyword>
<dbReference type="PANTHER" id="PTHR45740:SF2">
    <property type="entry name" value="POLY [ADP-RIBOSE] POLYMERASE"/>
    <property type="match status" value="1"/>
</dbReference>
<feature type="zinc finger region" description="C3H1-type" evidence="4">
    <location>
        <begin position="379"/>
        <end position="401"/>
    </location>
</feature>
<feature type="compositionally biased region" description="Basic and acidic residues" evidence="5">
    <location>
        <begin position="257"/>
        <end position="276"/>
    </location>
</feature>
<dbReference type="PROSITE" id="PS51059">
    <property type="entry name" value="PARP_CATALYTIC"/>
    <property type="match status" value="1"/>
</dbReference>
<dbReference type="SUPFAM" id="SSF56399">
    <property type="entry name" value="ADP-ribosylation"/>
    <property type="match status" value="1"/>
</dbReference>
<feature type="compositionally biased region" description="Basic and acidic residues" evidence="5">
    <location>
        <begin position="17"/>
        <end position="28"/>
    </location>
</feature>
<feature type="compositionally biased region" description="Pro residues" evidence="5">
    <location>
        <begin position="136"/>
        <end position="156"/>
    </location>
</feature>
<dbReference type="SMART" id="SM00356">
    <property type="entry name" value="ZnF_C3H1"/>
    <property type="match status" value="3"/>
</dbReference>
<accession>A0AAN9AUM0</accession>
<evidence type="ECO:0000313" key="10">
    <source>
        <dbReference type="Proteomes" id="UP001374579"/>
    </source>
</evidence>
<organism evidence="9 10">
    <name type="scientific">Littorina saxatilis</name>
    <dbReference type="NCBI Taxonomy" id="31220"/>
    <lineage>
        <taxon>Eukaryota</taxon>
        <taxon>Metazoa</taxon>
        <taxon>Spiralia</taxon>
        <taxon>Lophotrochozoa</taxon>
        <taxon>Mollusca</taxon>
        <taxon>Gastropoda</taxon>
        <taxon>Caenogastropoda</taxon>
        <taxon>Littorinimorpha</taxon>
        <taxon>Littorinoidea</taxon>
        <taxon>Littorinidae</taxon>
        <taxon>Littorina</taxon>
    </lineage>
</organism>
<feature type="region of interest" description="Disordered" evidence="5">
    <location>
        <begin position="1"/>
        <end position="287"/>
    </location>
</feature>
<comment type="subcellular location">
    <subcellularLocation>
        <location evidence="1">Nucleus</location>
    </subcellularLocation>
</comment>
<dbReference type="Gene3D" id="3.90.228.10">
    <property type="match status" value="1"/>
</dbReference>
<evidence type="ECO:0000256" key="4">
    <source>
        <dbReference type="PROSITE-ProRule" id="PRU00723"/>
    </source>
</evidence>
<keyword evidence="2" id="KW-0539">Nucleus</keyword>
<evidence type="ECO:0000256" key="2">
    <source>
        <dbReference type="ARBA" id="ARBA00023242"/>
    </source>
</evidence>
<feature type="compositionally biased region" description="Basic and acidic residues" evidence="5">
    <location>
        <begin position="77"/>
        <end position="98"/>
    </location>
</feature>
<feature type="domain" description="WWE" evidence="7">
    <location>
        <begin position="842"/>
        <end position="926"/>
    </location>
</feature>
<comment type="caution">
    <text evidence="9">The sequence shown here is derived from an EMBL/GenBank/DDBJ whole genome shotgun (WGS) entry which is preliminary data.</text>
</comment>
<dbReference type="GO" id="GO:0008270">
    <property type="term" value="F:zinc ion binding"/>
    <property type="evidence" value="ECO:0007669"/>
    <property type="project" value="UniProtKB-KW"/>
</dbReference>
<dbReference type="PROSITE" id="PS50918">
    <property type="entry name" value="WWE"/>
    <property type="match status" value="1"/>
</dbReference>
<feature type="domain" description="PARP catalytic" evidence="8">
    <location>
        <begin position="953"/>
        <end position="1157"/>
    </location>
</feature>
<dbReference type="Pfam" id="PF00644">
    <property type="entry name" value="PARP"/>
    <property type="match status" value="1"/>
</dbReference>
<dbReference type="InterPro" id="IPR000571">
    <property type="entry name" value="Znf_CCCH"/>
</dbReference>
<name>A0AAN9AUM0_9CAEN</name>
<dbReference type="InterPro" id="IPR004170">
    <property type="entry name" value="WWE_dom"/>
</dbReference>
<feature type="zinc finger region" description="C3H1-type" evidence="4">
    <location>
        <begin position="729"/>
        <end position="757"/>
    </location>
</feature>
<dbReference type="PANTHER" id="PTHR45740">
    <property type="entry name" value="POLY [ADP-RIBOSE] POLYMERASE"/>
    <property type="match status" value="1"/>
</dbReference>
<dbReference type="InterPro" id="IPR037197">
    <property type="entry name" value="WWE_dom_sf"/>
</dbReference>
<dbReference type="CDD" id="cd01439">
    <property type="entry name" value="TCCD_inducible_PARP_like"/>
    <property type="match status" value="1"/>
</dbReference>
<dbReference type="AlphaFoldDB" id="A0AAN9AUM0"/>
<keyword evidence="4" id="KW-0863">Zinc-finger</keyword>
<feature type="region of interest" description="Disordered" evidence="5">
    <location>
        <begin position="512"/>
        <end position="534"/>
    </location>
</feature>
<evidence type="ECO:0000313" key="9">
    <source>
        <dbReference type="EMBL" id="KAK7093615.1"/>
    </source>
</evidence>
<dbReference type="InterPro" id="IPR012317">
    <property type="entry name" value="Poly(ADP-ribose)pol_cat_dom"/>
</dbReference>
<keyword evidence="10" id="KW-1185">Reference proteome</keyword>
<evidence type="ECO:0000256" key="1">
    <source>
        <dbReference type="ARBA" id="ARBA00004123"/>
    </source>
</evidence>
<dbReference type="GO" id="GO:1990404">
    <property type="term" value="F:NAD+-protein mono-ADP-ribosyltransferase activity"/>
    <property type="evidence" value="ECO:0007669"/>
    <property type="project" value="TreeGrafter"/>
</dbReference>
<evidence type="ECO:0000259" key="8">
    <source>
        <dbReference type="PROSITE" id="PS51059"/>
    </source>
</evidence>
<dbReference type="InterPro" id="IPR051712">
    <property type="entry name" value="ARTD-AVP"/>
</dbReference>
<dbReference type="Gene3D" id="3.30.720.50">
    <property type="match status" value="1"/>
</dbReference>
<evidence type="ECO:0000256" key="3">
    <source>
        <dbReference type="ARBA" id="ARBA00024347"/>
    </source>
</evidence>
<feature type="domain" description="C3H1-type" evidence="6">
    <location>
        <begin position="729"/>
        <end position="757"/>
    </location>
</feature>
<comment type="similarity">
    <text evidence="3">Belongs to the ARTD/PARP family.</text>
</comment>
<dbReference type="GO" id="GO:0005634">
    <property type="term" value="C:nucleus"/>
    <property type="evidence" value="ECO:0007669"/>
    <property type="project" value="UniProtKB-SubCell"/>
</dbReference>
<feature type="compositionally biased region" description="Basic residues" evidence="5">
    <location>
        <begin position="66"/>
        <end position="76"/>
    </location>
</feature>
<sequence>METRDLSQSRGGDASQEGERRYGNEYKRRGSSKQRFTHKRSEEEEEYGGDDSDGDDYTACNSNDRRGRRGRDRRGRGRGDKHGYDQSGGREKPAEVHIHHYYSNGPDEASQYPPPQSALQGGMYPPPSMGYHQPYHGPPPPPPICPISYPNQPPISYPSQPGYQPPYSAHATFGEPFPAHPTFGHAGQWPPPALGQRPPLLGQPPLYPSTVRPPYQQSPPEQCNNSDYHQLQQNDTKLSRSAGTRRGSRQNLNQITAKEKREERKPITRKDPKPKSDSSTPVPGLSDDERDKIFSFLLKRFDGRTKLGTFMSQKGDLLKGLSHEDATKWLKRSNRFLTFEKNGVVKFVSISYKEARSCFKYKKHNTDKCVNDNCPFFHICRDFIAGCCPSESSCHFNHSFHKKSNAEICNKWKLWDFTDEEIRTIVFRSSPAVCTQFNEGSCKEDCPDIHTCSKFLRDECSDDPCKVGHLVKGPEHNNWVLETFHMHKIPDHTLRKMVIAPQSEPCLHGINTKPALPDSTENPKKPPLAPKKAKTKQLLLNDPETSVCAKPGMQQELAQGTFLANPEMKLPTTFLVQTTTSVAEDNLNIHQKTRVQIQNIQRPDTEAHSSGSSVGPGVPPKEAVPRHLQHNHGQADSLLYSSENRLSDDRDTGLLEEQKQPSPKHRPRAQELPQSTKAKSVLVEEQQPSLNARPRTQQTPKTQPRPRSPTPSRAVAKDSGGTQRQRPAGDYAQLCEQYTWKGKCSKNDQCSKYHHMVGASQIWQVRISSQWRDFSSADNYDMEKGFCELASCEDFQVFLDEIGGANLSLDFNRMRAQVVNTFDSCPSEGQRLRVRRLSTPSYVEAEYNTPLSFYTQWCWYRTNDLGRMLPFESDPQGTLQYTLEEKYMMRQENYQFEVGEEQFVLHLKKGVLVNQNNRREYRVLRRPLRASKGSPVMSPLLLSEPPPCHYTDLPAHWSSIDHYQDFEMVELDSSGTEYLLVARTFQTTTRGTATILRVFRVQNPGLWDKYCSAKRSMAARYKSKVEVDERNLFHGTTSFKAAQGICANNIDFRRSGQNVGALYGRGAYFSTTASYSRSYTCGPAERYMFLAKVLLGKFTKGEQSYTLPPAREGQKLYDSCVDEERSPTIFVIFDLVQSYPEYLIQFEDAMMESTLGQ</sequence>